<dbReference type="InterPro" id="IPR016161">
    <property type="entry name" value="Ald_DH/histidinol_DH"/>
</dbReference>
<comment type="catalytic activity">
    <reaction evidence="7">
        <text>betaine aldehyde + NADP(+) + H2O = glycine betaine + NADPH + 2 H(+)</text>
        <dbReference type="Rhea" id="RHEA:30067"/>
        <dbReference type="ChEBI" id="CHEBI:15377"/>
        <dbReference type="ChEBI" id="CHEBI:15378"/>
        <dbReference type="ChEBI" id="CHEBI:15710"/>
        <dbReference type="ChEBI" id="CHEBI:17750"/>
        <dbReference type="ChEBI" id="CHEBI:57783"/>
        <dbReference type="ChEBI" id="CHEBI:58349"/>
    </reaction>
    <physiologicalReaction direction="left-to-right" evidence="7">
        <dbReference type="Rhea" id="RHEA:30068"/>
    </physiologicalReaction>
</comment>
<comment type="subunit">
    <text evidence="9 10">Dimer of dimers.</text>
</comment>
<evidence type="ECO:0000256" key="5">
    <source>
        <dbReference type="ARBA" id="ARBA00023027"/>
    </source>
</evidence>
<evidence type="ECO:0000256" key="8">
    <source>
        <dbReference type="ARBA" id="ARBA00052192"/>
    </source>
</evidence>
<keyword evidence="6 10" id="KW-0558">Oxidation</keyword>
<dbReference type="UniPathway" id="UPA00529">
    <property type="reaction ID" value="UER00386"/>
</dbReference>
<comment type="catalytic activity">
    <reaction evidence="8">
        <text>betaine aldehyde + NAD(+) + H2O = glycine betaine + NADH + 2 H(+)</text>
        <dbReference type="Rhea" id="RHEA:15305"/>
        <dbReference type="ChEBI" id="CHEBI:15377"/>
        <dbReference type="ChEBI" id="CHEBI:15378"/>
        <dbReference type="ChEBI" id="CHEBI:15710"/>
        <dbReference type="ChEBI" id="CHEBI:17750"/>
        <dbReference type="ChEBI" id="CHEBI:57540"/>
        <dbReference type="ChEBI" id="CHEBI:57945"/>
        <dbReference type="EC" id="1.2.1.8"/>
    </reaction>
    <physiologicalReaction direction="left-to-right" evidence="8">
        <dbReference type="Rhea" id="RHEA:15306"/>
    </physiologicalReaction>
</comment>
<reference evidence="14 15" key="1">
    <citation type="submission" date="2014-12" db="EMBL/GenBank/DDBJ databases">
        <title>16Stimator: statistical estimation of ribosomal gene copy numbers from draft genome assemblies.</title>
        <authorList>
            <person name="Perisin M.A."/>
            <person name="Vetter M."/>
            <person name="Gilbert J.A."/>
            <person name="Bergelson J."/>
        </authorList>
    </citation>
    <scope>NUCLEOTIDE SEQUENCE [LARGE SCALE GENOMIC DNA]</scope>
    <source>
        <strain evidence="14 15">MEJ086</strain>
    </source>
</reference>
<evidence type="ECO:0000256" key="11">
    <source>
        <dbReference type="PROSITE-ProRule" id="PRU10007"/>
    </source>
</evidence>
<sequence>MARFADQKLYIGGQYVDSSSGATLQSINPANGEVLANIQRASQDDVERAVVSAEQGQKVWAAMTAMQRSRILRRAVDILRERNDELAELETLDTGKPLSETRYVDIVTGADVLEYYAGLIPAIEGEQIPLRDTSFVYTRREPLGVVAGIGAWNYPIQIALWKSAPALAAGNAMIFKPSEVTSLTTLKLAEIYSEAGLPDGVFNVLTGSGSEVGQWLTEHPRIEKISFTGGTVTGKKVMASASSSSLKEVTMELGGKSPLIIFEDADLDRAADIALMANFYSSGQVCTNGTRVFVPRALQARFESKVLERVKRIRLGSPQDDNTNFGPLVSFAHMERVLGYIESGRQQGARLLIGGERVTTGEYANGAYVAPTVFTDCRDDMTIVREEIFGPVMSILIYDSEEEVIRRANDTDYGLAAGIVTRDLNRAHRVIHKLEAGICWINTWGESAAEMPVGGYKQSGVGRENGLTTLAHYTRIKSVQVELGDYASVF</sequence>
<feature type="active site" description="Charge relay system" evidence="10">
    <location>
        <position position="162"/>
    </location>
</feature>
<comment type="function">
    <text evidence="10">Involved in the biosynthesis of the osmoprotectant glycine betaine. Catalyzes the irreversible oxidation of betaine aldehyde to the corresponding acid.</text>
</comment>
<feature type="binding site" evidence="10">
    <location>
        <position position="254"/>
    </location>
    <ligand>
        <name>NAD(+)</name>
        <dbReference type="ChEBI" id="CHEBI:57540"/>
    </ligand>
</feature>
<dbReference type="OrthoDB" id="9812625at2"/>
<feature type="binding site" evidence="10">
    <location>
        <position position="387"/>
    </location>
    <ligand>
        <name>NAD(+)</name>
        <dbReference type="ChEBI" id="CHEBI:57540"/>
    </ligand>
</feature>
<dbReference type="GO" id="GO:0046872">
    <property type="term" value="F:metal ion binding"/>
    <property type="evidence" value="ECO:0007669"/>
    <property type="project" value="UniProtKB-KW"/>
</dbReference>
<dbReference type="RefSeq" id="WP_042554431.1">
    <property type="nucleotide sequence ID" value="NZ_JXQW01000034.1"/>
</dbReference>
<keyword evidence="5 10" id="KW-0520">NAD</keyword>
<name>A0A0D0KJK8_9PSED</name>
<feature type="binding site" evidence="10">
    <location>
        <position position="93"/>
    </location>
    <ligand>
        <name>K(+)</name>
        <dbReference type="ChEBI" id="CHEBI:29103"/>
        <label>1</label>
    </ligand>
</feature>
<evidence type="ECO:0000256" key="7">
    <source>
        <dbReference type="ARBA" id="ARBA00051919"/>
    </source>
</evidence>
<dbReference type="InterPro" id="IPR011264">
    <property type="entry name" value="BADH"/>
</dbReference>
<dbReference type="Pfam" id="PF00171">
    <property type="entry name" value="Aldedh"/>
    <property type="match status" value="1"/>
</dbReference>
<feature type="active site" evidence="11">
    <location>
        <position position="252"/>
    </location>
</feature>
<feature type="binding site" evidence="10">
    <location>
        <position position="26"/>
    </location>
    <ligand>
        <name>K(+)</name>
        <dbReference type="ChEBI" id="CHEBI:29103"/>
        <label>1</label>
    </ligand>
</feature>
<comment type="similarity">
    <text evidence="1 10 12">Belongs to the aldehyde dehydrogenase family.</text>
</comment>
<evidence type="ECO:0000313" key="14">
    <source>
        <dbReference type="EMBL" id="KIP99542.1"/>
    </source>
</evidence>
<dbReference type="InterPro" id="IPR016160">
    <property type="entry name" value="Ald_DH_CS_CYS"/>
</dbReference>
<feature type="binding site" evidence="10">
    <location>
        <position position="246"/>
    </location>
    <ligand>
        <name>K(+)</name>
        <dbReference type="ChEBI" id="CHEBI:29103"/>
        <label>2</label>
    </ligand>
</feature>
<dbReference type="Gene3D" id="3.40.309.10">
    <property type="entry name" value="Aldehyde Dehydrogenase, Chain A, domain 2"/>
    <property type="match status" value="1"/>
</dbReference>
<feature type="site" description="Seems to be a necessary countercharge to the potassium cations" evidence="10">
    <location>
        <position position="248"/>
    </location>
</feature>
<evidence type="ECO:0000256" key="2">
    <source>
        <dbReference type="ARBA" id="ARBA00022723"/>
    </source>
</evidence>
<evidence type="ECO:0000256" key="1">
    <source>
        <dbReference type="ARBA" id="ARBA00009986"/>
    </source>
</evidence>
<dbReference type="PROSITE" id="PS00687">
    <property type="entry name" value="ALDEHYDE_DEHYDR_GLU"/>
    <property type="match status" value="1"/>
</dbReference>
<comment type="cofactor">
    <cofactor evidence="10">
        <name>K(+)</name>
        <dbReference type="ChEBI" id="CHEBI:29103"/>
    </cofactor>
    <text evidence="10">Binds 2 potassium ions per subunit.</text>
</comment>
<evidence type="ECO:0000313" key="15">
    <source>
        <dbReference type="Proteomes" id="UP000032068"/>
    </source>
</evidence>
<feature type="domain" description="Aldehyde dehydrogenase" evidence="13">
    <location>
        <begin position="15"/>
        <end position="479"/>
    </location>
</feature>
<evidence type="ECO:0000256" key="3">
    <source>
        <dbReference type="ARBA" id="ARBA00022958"/>
    </source>
</evidence>
<feature type="modified residue" description="Cysteine sulfenic acid (-SOH)" evidence="10">
    <location>
        <position position="286"/>
    </location>
</feature>
<feature type="binding site" evidence="10">
    <location>
        <position position="460"/>
    </location>
    <ligand>
        <name>K(+)</name>
        <dbReference type="ChEBI" id="CHEBI:29103"/>
        <label>2</label>
    </ligand>
</feature>
<dbReference type="PANTHER" id="PTHR11699">
    <property type="entry name" value="ALDEHYDE DEHYDROGENASE-RELATED"/>
    <property type="match status" value="1"/>
</dbReference>
<dbReference type="CDD" id="cd07090">
    <property type="entry name" value="ALDH_F9_TMBADH"/>
    <property type="match status" value="1"/>
</dbReference>
<comment type="caution">
    <text evidence="14">The sequence shown here is derived from an EMBL/GenBank/DDBJ whole genome shotgun (WGS) entry which is preliminary data.</text>
</comment>
<dbReference type="InterPro" id="IPR016163">
    <property type="entry name" value="Ald_DH_C"/>
</dbReference>
<dbReference type="HAMAP" id="MF_00804">
    <property type="entry name" value="BADH"/>
    <property type="match status" value="1"/>
</dbReference>
<evidence type="ECO:0000256" key="4">
    <source>
        <dbReference type="ARBA" id="ARBA00023002"/>
    </source>
</evidence>
<comment type="caution">
    <text evidence="10">Lacks conserved residue(s) required for the propagation of feature annotation.</text>
</comment>
<accession>A0A0D0KJK8</accession>
<keyword evidence="4 10" id="KW-0560">Oxidoreductase</keyword>
<dbReference type="GO" id="GO:0019285">
    <property type="term" value="P:glycine betaine biosynthetic process from choline"/>
    <property type="evidence" value="ECO:0007669"/>
    <property type="project" value="UniProtKB-UniRule"/>
</dbReference>
<dbReference type="SUPFAM" id="SSF53720">
    <property type="entry name" value="ALDH-like"/>
    <property type="match status" value="1"/>
</dbReference>
<feature type="binding site" evidence="10">
    <location>
        <position position="457"/>
    </location>
    <ligand>
        <name>K(+)</name>
        <dbReference type="ChEBI" id="CHEBI:29103"/>
        <label>2</label>
    </ligand>
</feature>
<evidence type="ECO:0000259" key="13">
    <source>
        <dbReference type="Pfam" id="PF00171"/>
    </source>
</evidence>
<feature type="active site" description="Proton acceptor" evidence="10">
    <location>
        <position position="252"/>
    </location>
</feature>
<dbReference type="InterPro" id="IPR016162">
    <property type="entry name" value="Ald_DH_N"/>
</dbReference>
<dbReference type="EMBL" id="JXQW01000034">
    <property type="protein sequence ID" value="KIP99542.1"/>
    <property type="molecule type" value="Genomic_DNA"/>
</dbReference>
<feature type="binding site" description="covalent" evidence="10">
    <location>
        <position position="286"/>
    </location>
    <ligand>
        <name>NAD(+)</name>
        <dbReference type="ChEBI" id="CHEBI:57540"/>
    </ligand>
</feature>
<proteinExistence type="inferred from homology"/>
<gene>
    <name evidence="10" type="primary">betB</name>
    <name evidence="14" type="ORF">RU08_13895</name>
</gene>
<evidence type="ECO:0000256" key="9">
    <source>
        <dbReference type="ARBA" id="ARBA00065931"/>
    </source>
</evidence>
<dbReference type="EC" id="1.2.1.8" evidence="10"/>
<feature type="active site" description="Charge relay system" evidence="10">
    <location>
        <position position="464"/>
    </location>
</feature>
<dbReference type="GO" id="GO:0008802">
    <property type="term" value="F:betaine-aldehyde dehydrogenase (NAD+) activity"/>
    <property type="evidence" value="ECO:0007669"/>
    <property type="project" value="UniProtKB-UniRule"/>
</dbReference>
<dbReference type="PROSITE" id="PS00070">
    <property type="entry name" value="ALDEHYDE_DEHYDR_CYS"/>
    <property type="match status" value="1"/>
</dbReference>
<feature type="binding site" evidence="10">
    <location>
        <begin position="176"/>
        <end position="179"/>
    </location>
    <ligand>
        <name>NAD(+)</name>
        <dbReference type="ChEBI" id="CHEBI:57540"/>
    </ligand>
</feature>
<comment type="pathway">
    <text evidence="10">Amine and polyamine biosynthesis; betaine biosynthesis via choline pathway; betaine from betaine aldehyde: step 1/1.</text>
</comment>
<keyword evidence="10" id="KW-0521">NADP</keyword>
<dbReference type="AlphaFoldDB" id="A0A0D0KJK8"/>
<feature type="binding site" evidence="10">
    <location>
        <position position="27"/>
    </location>
    <ligand>
        <name>K(+)</name>
        <dbReference type="ChEBI" id="CHEBI:29103"/>
        <label>1</label>
    </ligand>
</feature>
<protein>
    <recommendedName>
        <fullName evidence="10">Betaine aldehyde dehydrogenase</fullName>
        <shortName evidence="10">BADH</shortName>
        <ecNumber evidence="10">1.2.1.8</ecNumber>
    </recommendedName>
</protein>
<feature type="binding site" evidence="10">
    <location>
        <begin position="150"/>
        <end position="152"/>
    </location>
    <ligand>
        <name>NAD(+)</name>
        <dbReference type="ChEBI" id="CHEBI:57540"/>
    </ligand>
</feature>
<dbReference type="InterPro" id="IPR029510">
    <property type="entry name" value="Ald_DH_CS_GLU"/>
</dbReference>
<evidence type="ECO:0000256" key="6">
    <source>
        <dbReference type="ARBA" id="ARBA00023097"/>
    </source>
</evidence>
<keyword evidence="3 10" id="KW-0630">Potassium</keyword>
<keyword evidence="2 10" id="KW-0479">Metal-binding</keyword>
<feature type="active site" description="Nucleophile" evidence="10">
    <location>
        <position position="286"/>
    </location>
</feature>
<dbReference type="NCBIfam" id="TIGR01804">
    <property type="entry name" value="BADH"/>
    <property type="match status" value="1"/>
</dbReference>
<dbReference type="Gene3D" id="3.40.605.10">
    <property type="entry name" value="Aldehyde Dehydrogenase, Chain A, domain 1"/>
    <property type="match status" value="1"/>
</dbReference>
<feature type="binding site" evidence="10">
    <location>
        <begin position="230"/>
        <end position="233"/>
    </location>
    <ligand>
        <name>NAD(+)</name>
        <dbReference type="ChEBI" id="CHEBI:57540"/>
    </ligand>
</feature>
<dbReference type="InterPro" id="IPR015590">
    <property type="entry name" value="Aldehyde_DH_dom"/>
</dbReference>
<dbReference type="FunFam" id="3.40.605.10:FF:000007">
    <property type="entry name" value="NAD/NADP-dependent betaine aldehyde dehydrogenase"/>
    <property type="match status" value="1"/>
</dbReference>
<evidence type="ECO:0000256" key="12">
    <source>
        <dbReference type="RuleBase" id="RU003345"/>
    </source>
</evidence>
<dbReference type="FunFam" id="3.40.309.10:FF:000014">
    <property type="entry name" value="NAD/NADP-dependent betaine aldehyde dehydrogenase"/>
    <property type="match status" value="1"/>
</dbReference>
<dbReference type="NCBIfam" id="NF009725">
    <property type="entry name" value="PRK13252.1"/>
    <property type="match status" value="1"/>
</dbReference>
<evidence type="ECO:0000256" key="10">
    <source>
        <dbReference type="HAMAP-Rule" id="MF_00804"/>
    </source>
</evidence>
<organism evidence="14 15">
    <name type="scientific">Pseudomonas fulva</name>
    <dbReference type="NCBI Taxonomy" id="47880"/>
    <lineage>
        <taxon>Bacteria</taxon>
        <taxon>Pseudomonadati</taxon>
        <taxon>Pseudomonadota</taxon>
        <taxon>Gammaproteobacteria</taxon>
        <taxon>Pseudomonadales</taxon>
        <taxon>Pseudomonadaceae</taxon>
        <taxon>Pseudomonas</taxon>
    </lineage>
</organism>
<dbReference type="Proteomes" id="UP000032068">
    <property type="component" value="Unassembled WGS sequence"/>
</dbReference>